<evidence type="ECO:0000256" key="1">
    <source>
        <dbReference type="SAM" id="MobiDB-lite"/>
    </source>
</evidence>
<evidence type="ECO:0000313" key="3">
    <source>
        <dbReference type="Proteomes" id="UP000886814"/>
    </source>
</evidence>
<dbReference type="AlphaFoldDB" id="A0A9D1PE23"/>
<organism evidence="2 3">
    <name type="scientific">Candidatus Blautia stercorigallinarum</name>
    <dbReference type="NCBI Taxonomy" id="2838501"/>
    <lineage>
        <taxon>Bacteria</taxon>
        <taxon>Bacillati</taxon>
        <taxon>Bacillota</taxon>
        <taxon>Clostridia</taxon>
        <taxon>Lachnospirales</taxon>
        <taxon>Lachnospiraceae</taxon>
        <taxon>Blautia</taxon>
    </lineage>
</organism>
<comment type="caution">
    <text evidence="2">The sequence shown here is derived from an EMBL/GenBank/DDBJ whole genome shotgun (WGS) entry which is preliminary data.</text>
</comment>
<gene>
    <name evidence="2" type="ORF">H9747_05935</name>
</gene>
<dbReference type="EMBL" id="DXIQ01000034">
    <property type="protein sequence ID" value="HIV38528.1"/>
    <property type="molecule type" value="Genomic_DNA"/>
</dbReference>
<protein>
    <submittedName>
        <fullName evidence="2">Uncharacterized protein</fullName>
    </submittedName>
</protein>
<dbReference type="Proteomes" id="UP000886814">
    <property type="component" value="Unassembled WGS sequence"/>
</dbReference>
<evidence type="ECO:0000313" key="2">
    <source>
        <dbReference type="EMBL" id="HIV38528.1"/>
    </source>
</evidence>
<name>A0A9D1PE23_9FIRM</name>
<reference evidence="2" key="1">
    <citation type="journal article" date="2021" name="PeerJ">
        <title>Extensive microbial diversity within the chicken gut microbiome revealed by metagenomics and culture.</title>
        <authorList>
            <person name="Gilroy R."/>
            <person name="Ravi A."/>
            <person name="Getino M."/>
            <person name="Pursley I."/>
            <person name="Horton D.L."/>
            <person name="Alikhan N.F."/>
            <person name="Baker D."/>
            <person name="Gharbi K."/>
            <person name="Hall N."/>
            <person name="Watson M."/>
            <person name="Adriaenssens E.M."/>
            <person name="Foster-Nyarko E."/>
            <person name="Jarju S."/>
            <person name="Secka A."/>
            <person name="Antonio M."/>
            <person name="Oren A."/>
            <person name="Chaudhuri R.R."/>
            <person name="La Ragione R."/>
            <person name="Hildebrand F."/>
            <person name="Pallen M.J."/>
        </authorList>
    </citation>
    <scope>NUCLEOTIDE SEQUENCE</scope>
    <source>
        <strain evidence="2">CHK195-9823</strain>
    </source>
</reference>
<feature type="region of interest" description="Disordered" evidence="1">
    <location>
        <begin position="106"/>
        <end position="142"/>
    </location>
</feature>
<accession>A0A9D1PE23</accession>
<reference evidence="2" key="2">
    <citation type="submission" date="2021-04" db="EMBL/GenBank/DDBJ databases">
        <authorList>
            <person name="Gilroy R."/>
        </authorList>
    </citation>
    <scope>NUCLEOTIDE SEQUENCE</scope>
    <source>
        <strain evidence="2">CHK195-9823</strain>
    </source>
</reference>
<proteinExistence type="predicted"/>
<sequence>MDNEKKYTTSLRLYKNRPVHAQAYRYLKDYNSDIFRTKDDFIAEAVVYFSKYLKQEEEEKRTEDVNRYFQEKNGPLIEVIRNAVFGELTSQIADLVKESVREALQDLPPAALERSPSGEKMDEENDTEKDVQFAQFYDFGDD</sequence>